<keyword evidence="8" id="KW-1185">Reference proteome</keyword>
<accession>A0A7C8I2D1</accession>
<evidence type="ECO:0000256" key="3">
    <source>
        <dbReference type="ARBA" id="ARBA00022989"/>
    </source>
</evidence>
<dbReference type="PANTHER" id="PTHR23241">
    <property type="entry name" value="LATE EMBRYOGENESIS ABUNDANT PLANTS LEA-RELATED"/>
    <property type="match status" value="1"/>
</dbReference>
<gene>
    <name evidence="7" type="ORF">BDV95DRAFT_582232</name>
</gene>
<evidence type="ECO:0000313" key="8">
    <source>
        <dbReference type="Proteomes" id="UP000481861"/>
    </source>
</evidence>
<feature type="transmembrane region" description="Helical" evidence="5">
    <location>
        <begin position="15"/>
        <end position="35"/>
    </location>
</feature>
<comment type="subcellular location">
    <subcellularLocation>
        <location evidence="1">Membrane</location>
    </subcellularLocation>
</comment>
<feature type="transmembrane region" description="Helical" evidence="5">
    <location>
        <begin position="86"/>
        <end position="104"/>
    </location>
</feature>
<keyword evidence="4 5" id="KW-0472">Membrane</keyword>
<keyword evidence="2 5" id="KW-0812">Transmembrane</keyword>
<evidence type="ECO:0000256" key="1">
    <source>
        <dbReference type="ARBA" id="ARBA00004370"/>
    </source>
</evidence>
<evidence type="ECO:0000256" key="2">
    <source>
        <dbReference type="ARBA" id="ARBA00022692"/>
    </source>
</evidence>
<dbReference type="Pfam" id="PF13664">
    <property type="entry name" value="DUF4149"/>
    <property type="match status" value="1"/>
</dbReference>
<dbReference type="OrthoDB" id="1641132at2759"/>
<organism evidence="7 8">
    <name type="scientific">Massariosphaeria phaeospora</name>
    <dbReference type="NCBI Taxonomy" id="100035"/>
    <lineage>
        <taxon>Eukaryota</taxon>
        <taxon>Fungi</taxon>
        <taxon>Dikarya</taxon>
        <taxon>Ascomycota</taxon>
        <taxon>Pezizomycotina</taxon>
        <taxon>Dothideomycetes</taxon>
        <taxon>Pleosporomycetidae</taxon>
        <taxon>Pleosporales</taxon>
        <taxon>Pleosporales incertae sedis</taxon>
        <taxon>Massariosphaeria</taxon>
    </lineage>
</organism>
<evidence type="ECO:0000259" key="6">
    <source>
        <dbReference type="Pfam" id="PF13664"/>
    </source>
</evidence>
<name>A0A7C8I2D1_9PLEO</name>
<sequence length="173" mass="19391">MVSLSITDLFVPLHFLTYSTLLGTQLFQTFVVVKISYQALPRSAFTTLQKRMFPVYFRTQSLLLVLAAATFPPYGPASLVKEKGNWIAFLVAGLTAGLNLILYGPRTRSVMIERIHQETRDSRHQKSTSGAMAKLNRLFARNHAMSIHLNLLTIGATLWYGWRMASALSAVSR</sequence>
<feature type="transmembrane region" description="Helical" evidence="5">
    <location>
        <begin position="144"/>
        <end position="162"/>
    </location>
</feature>
<protein>
    <recommendedName>
        <fullName evidence="6">TMEM205-like domain-containing protein</fullName>
    </recommendedName>
</protein>
<comment type="caution">
    <text evidence="7">The sequence shown here is derived from an EMBL/GenBank/DDBJ whole genome shotgun (WGS) entry which is preliminary data.</text>
</comment>
<feature type="transmembrane region" description="Helical" evidence="5">
    <location>
        <begin position="55"/>
        <end position="74"/>
    </location>
</feature>
<dbReference type="PANTHER" id="PTHR23241:SF102">
    <property type="entry name" value="LD23009P"/>
    <property type="match status" value="1"/>
</dbReference>
<feature type="domain" description="TMEM205-like" evidence="6">
    <location>
        <begin position="16"/>
        <end position="115"/>
    </location>
</feature>
<keyword evidence="3 5" id="KW-1133">Transmembrane helix</keyword>
<evidence type="ECO:0000256" key="5">
    <source>
        <dbReference type="SAM" id="Phobius"/>
    </source>
</evidence>
<reference evidence="7 8" key="1">
    <citation type="submission" date="2020-01" db="EMBL/GenBank/DDBJ databases">
        <authorList>
            <consortium name="DOE Joint Genome Institute"/>
            <person name="Haridas S."/>
            <person name="Albert R."/>
            <person name="Binder M."/>
            <person name="Bloem J."/>
            <person name="Labutti K."/>
            <person name="Salamov A."/>
            <person name="Andreopoulos B."/>
            <person name="Baker S.E."/>
            <person name="Barry K."/>
            <person name="Bills G."/>
            <person name="Bluhm B.H."/>
            <person name="Cannon C."/>
            <person name="Castanera R."/>
            <person name="Culley D.E."/>
            <person name="Daum C."/>
            <person name="Ezra D."/>
            <person name="Gonzalez J.B."/>
            <person name="Henrissat B."/>
            <person name="Kuo A."/>
            <person name="Liang C."/>
            <person name="Lipzen A."/>
            <person name="Lutzoni F."/>
            <person name="Magnuson J."/>
            <person name="Mondo S."/>
            <person name="Nolan M."/>
            <person name="Ohm R."/>
            <person name="Pangilinan J."/>
            <person name="Park H.-J.H."/>
            <person name="Ramirez L."/>
            <person name="Alfaro M."/>
            <person name="Sun H."/>
            <person name="Tritt A."/>
            <person name="Yoshinaga Y."/>
            <person name="Zwiers L.-H.L."/>
            <person name="Turgeon B.G."/>
            <person name="Goodwin S.B."/>
            <person name="Spatafora J.W."/>
            <person name="Crous P.W."/>
            <person name="Grigoriev I.V."/>
        </authorList>
    </citation>
    <scope>NUCLEOTIDE SEQUENCE [LARGE SCALE GENOMIC DNA]</scope>
    <source>
        <strain evidence="7 8">CBS 611.86</strain>
    </source>
</reference>
<dbReference type="Proteomes" id="UP000481861">
    <property type="component" value="Unassembled WGS sequence"/>
</dbReference>
<proteinExistence type="predicted"/>
<evidence type="ECO:0000313" key="7">
    <source>
        <dbReference type="EMBL" id="KAF2867486.1"/>
    </source>
</evidence>
<dbReference type="InterPro" id="IPR053009">
    <property type="entry name" value="Xanthocillin_Biosynth-Assoc"/>
</dbReference>
<dbReference type="AlphaFoldDB" id="A0A7C8I2D1"/>
<dbReference type="GO" id="GO:0016020">
    <property type="term" value="C:membrane"/>
    <property type="evidence" value="ECO:0007669"/>
    <property type="project" value="UniProtKB-SubCell"/>
</dbReference>
<dbReference type="InterPro" id="IPR025423">
    <property type="entry name" value="TMEM205-like"/>
</dbReference>
<evidence type="ECO:0000256" key="4">
    <source>
        <dbReference type="ARBA" id="ARBA00023136"/>
    </source>
</evidence>
<dbReference type="EMBL" id="JAADJZ010000023">
    <property type="protein sequence ID" value="KAF2867486.1"/>
    <property type="molecule type" value="Genomic_DNA"/>
</dbReference>